<gene>
    <name evidence="5" type="ORF">BCR41DRAFT_320732</name>
</gene>
<dbReference type="Proteomes" id="UP000193648">
    <property type="component" value="Unassembled WGS sequence"/>
</dbReference>
<feature type="transmembrane region" description="Helical" evidence="3">
    <location>
        <begin position="226"/>
        <end position="250"/>
    </location>
</feature>
<dbReference type="GO" id="GO:0016020">
    <property type="term" value="C:membrane"/>
    <property type="evidence" value="ECO:0007669"/>
    <property type="project" value="UniProtKB-SubCell"/>
</dbReference>
<evidence type="ECO:0000313" key="5">
    <source>
        <dbReference type="EMBL" id="ORZ20854.1"/>
    </source>
</evidence>
<comment type="caution">
    <text evidence="5">The sequence shown here is derived from an EMBL/GenBank/DDBJ whole genome shotgun (WGS) entry which is preliminary data.</text>
</comment>
<feature type="transmembrane region" description="Helical" evidence="3">
    <location>
        <begin position="201"/>
        <end position="220"/>
    </location>
</feature>
<evidence type="ECO:0000256" key="2">
    <source>
        <dbReference type="ARBA" id="ARBA00006727"/>
    </source>
</evidence>
<sequence length="284" mass="30801">MTMALVLASFATKLWHLFLSQGLLFGIGASFVYFPAIAAPGHWFNKRRGLALGIGASGSGLGGFYLAPLAQWAVDHLGIRYALRTLALYCFIVWLSTEGSASASTQPDDFLSTATEAKSTEKRTKWRISGRYKESAFITLVLFQCLLSSAYLAPVYFMELYGSHIGISKQAAASINGWFNAASFVARVVSGVVADRISSSWCLLISTWLMVLSICVLWVLSKTYTVFLLFAIVYGFTFSGVSTVMPILVIEYYGAEKAASVLGTVYTMSSPALMLGTLVCGELL</sequence>
<keyword evidence="3" id="KW-0472">Membrane</keyword>
<dbReference type="STRING" id="64571.A0A1Y2GU31"/>
<evidence type="ECO:0000259" key="4">
    <source>
        <dbReference type="PROSITE" id="PS50850"/>
    </source>
</evidence>
<dbReference type="InterPro" id="IPR011701">
    <property type="entry name" value="MFS"/>
</dbReference>
<dbReference type="Pfam" id="PF07690">
    <property type="entry name" value="MFS_1"/>
    <property type="match status" value="1"/>
</dbReference>
<protein>
    <submittedName>
        <fullName evidence="5">Major facilitator superfamily domain-containing protein</fullName>
    </submittedName>
</protein>
<dbReference type="EMBL" id="MCFF01000012">
    <property type="protein sequence ID" value="ORZ20854.1"/>
    <property type="molecule type" value="Genomic_DNA"/>
</dbReference>
<comment type="similarity">
    <text evidence="2">Belongs to the major facilitator superfamily. Monocarboxylate porter (TC 2.A.1.13) family.</text>
</comment>
<organism evidence="5 6">
    <name type="scientific">Lobosporangium transversale</name>
    <dbReference type="NCBI Taxonomy" id="64571"/>
    <lineage>
        <taxon>Eukaryota</taxon>
        <taxon>Fungi</taxon>
        <taxon>Fungi incertae sedis</taxon>
        <taxon>Mucoromycota</taxon>
        <taxon>Mortierellomycotina</taxon>
        <taxon>Mortierellomycetes</taxon>
        <taxon>Mortierellales</taxon>
        <taxon>Mortierellaceae</taxon>
        <taxon>Lobosporangium</taxon>
    </lineage>
</organism>
<evidence type="ECO:0000256" key="1">
    <source>
        <dbReference type="ARBA" id="ARBA00004141"/>
    </source>
</evidence>
<dbReference type="PROSITE" id="PS50850">
    <property type="entry name" value="MFS"/>
    <property type="match status" value="1"/>
</dbReference>
<dbReference type="InParanoid" id="A0A1Y2GU31"/>
<keyword evidence="6" id="KW-1185">Reference proteome</keyword>
<dbReference type="PANTHER" id="PTHR11360">
    <property type="entry name" value="MONOCARBOXYLATE TRANSPORTER"/>
    <property type="match status" value="1"/>
</dbReference>
<feature type="non-terminal residue" evidence="5">
    <location>
        <position position="284"/>
    </location>
</feature>
<feature type="transmembrane region" description="Helical" evidence="3">
    <location>
        <begin position="135"/>
        <end position="157"/>
    </location>
</feature>
<evidence type="ECO:0000313" key="6">
    <source>
        <dbReference type="Proteomes" id="UP000193648"/>
    </source>
</evidence>
<keyword evidence="3" id="KW-1133">Transmembrane helix</keyword>
<dbReference type="AlphaFoldDB" id="A0A1Y2GU31"/>
<dbReference type="SUPFAM" id="SSF103473">
    <property type="entry name" value="MFS general substrate transporter"/>
    <property type="match status" value="1"/>
</dbReference>
<feature type="transmembrane region" description="Helical" evidence="3">
    <location>
        <begin position="79"/>
        <end position="97"/>
    </location>
</feature>
<name>A0A1Y2GU31_9FUNG</name>
<keyword evidence="3" id="KW-0812">Transmembrane</keyword>
<dbReference type="OrthoDB" id="6499973at2759"/>
<evidence type="ECO:0000256" key="3">
    <source>
        <dbReference type="SAM" id="Phobius"/>
    </source>
</evidence>
<dbReference type="InterPro" id="IPR050327">
    <property type="entry name" value="Proton-linked_MCT"/>
</dbReference>
<comment type="subcellular location">
    <subcellularLocation>
        <location evidence="1">Membrane</location>
        <topology evidence="1">Multi-pass membrane protein</topology>
    </subcellularLocation>
</comment>
<dbReference type="GeneID" id="33563249"/>
<feature type="domain" description="Major facilitator superfamily (MFS) profile" evidence="4">
    <location>
        <begin position="1"/>
        <end position="284"/>
    </location>
</feature>
<feature type="transmembrane region" description="Helical" evidence="3">
    <location>
        <begin position="49"/>
        <end position="67"/>
    </location>
</feature>
<proteinExistence type="inferred from homology"/>
<dbReference type="InterPro" id="IPR020846">
    <property type="entry name" value="MFS_dom"/>
</dbReference>
<reference evidence="5 6" key="1">
    <citation type="submission" date="2016-07" db="EMBL/GenBank/DDBJ databases">
        <title>Pervasive Adenine N6-methylation of Active Genes in Fungi.</title>
        <authorList>
            <consortium name="DOE Joint Genome Institute"/>
            <person name="Mondo S.J."/>
            <person name="Dannebaum R.O."/>
            <person name="Kuo R.C."/>
            <person name="Labutti K."/>
            <person name="Haridas S."/>
            <person name="Kuo A."/>
            <person name="Salamov A."/>
            <person name="Ahrendt S.R."/>
            <person name="Lipzen A."/>
            <person name="Sullivan W."/>
            <person name="Andreopoulos W.B."/>
            <person name="Clum A."/>
            <person name="Lindquist E."/>
            <person name="Daum C."/>
            <person name="Ramamoorthy G.K."/>
            <person name="Gryganskyi A."/>
            <person name="Culley D."/>
            <person name="Magnuson J.K."/>
            <person name="James T.Y."/>
            <person name="O'Malley M.A."/>
            <person name="Stajich J.E."/>
            <person name="Spatafora J.W."/>
            <person name="Visel A."/>
            <person name="Grigoriev I.V."/>
        </authorList>
    </citation>
    <scope>NUCLEOTIDE SEQUENCE [LARGE SCALE GENOMIC DNA]</scope>
    <source>
        <strain evidence="5 6">NRRL 3116</strain>
    </source>
</reference>
<feature type="transmembrane region" description="Helical" evidence="3">
    <location>
        <begin position="15"/>
        <end position="37"/>
    </location>
</feature>
<dbReference type="PANTHER" id="PTHR11360:SF284">
    <property type="entry name" value="EG:103B4.3 PROTEIN-RELATED"/>
    <property type="match status" value="1"/>
</dbReference>
<dbReference type="InterPro" id="IPR036259">
    <property type="entry name" value="MFS_trans_sf"/>
</dbReference>
<accession>A0A1Y2GU31</accession>
<dbReference type="RefSeq" id="XP_021882763.1">
    <property type="nucleotide sequence ID" value="XM_022021405.1"/>
</dbReference>
<dbReference type="GO" id="GO:0022857">
    <property type="term" value="F:transmembrane transporter activity"/>
    <property type="evidence" value="ECO:0007669"/>
    <property type="project" value="InterPro"/>
</dbReference>
<dbReference type="Gene3D" id="1.20.1250.20">
    <property type="entry name" value="MFS general substrate transporter like domains"/>
    <property type="match status" value="2"/>
</dbReference>